<dbReference type="EMBL" id="LFJJ01000187">
    <property type="protein sequence ID" value="KND58318.1"/>
    <property type="molecule type" value="Genomic_DNA"/>
</dbReference>
<feature type="transmembrane region" description="Helical" evidence="1">
    <location>
        <begin position="92"/>
        <end position="114"/>
    </location>
</feature>
<sequence length="248" mass="28148">MKDFTAILPDVYAVPRQVLQPETAAGGPRDTESLRKYRWAYIVDAQQDIVVSIIFRFVVNGPTMFVEFNKFILPQLRDEFSQIERLKQWKTWYFIVFAVASLLMGPLRCLVAIFSTYRHIGRALGIFFGASHRKRRTEIDAAALFDYGATDSLRQSLSSDQYKSFFQKADADFYMKSLERTFLSAVLEFLEEHNVDVGDMRDKQSVIVNSGIIVHGGDVKADTLAVGEGAKTRKTEVAATNPRKEEAK</sequence>
<protein>
    <submittedName>
        <fullName evidence="2">Uncharacterized protein</fullName>
    </submittedName>
</protein>
<evidence type="ECO:0000313" key="2">
    <source>
        <dbReference type="EMBL" id="KND58318.1"/>
    </source>
</evidence>
<reference evidence="3" key="1">
    <citation type="submission" date="2015-06" db="EMBL/GenBank/DDBJ databases">
        <title>Comparative genomics of Burkholderia leaf nodule symbionts.</title>
        <authorList>
            <person name="Carlier A."/>
            <person name="Eberl L."/>
            <person name="Pinto-Carbo M."/>
        </authorList>
    </citation>
    <scope>NUCLEOTIDE SEQUENCE [LARGE SCALE GENOMIC DNA]</scope>
    <source>
        <strain evidence="3">UZHbot4</strain>
    </source>
</reference>
<evidence type="ECO:0000313" key="3">
    <source>
        <dbReference type="Proteomes" id="UP000036959"/>
    </source>
</evidence>
<dbReference type="PATRIC" id="fig|242163.4.peg.2399"/>
<keyword evidence="1" id="KW-0812">Transmembrane</keyword>
<name>A0A0L0M7F7_9BURK</name>
<evidence type="ECO:0000256" key="1">
    <source>
        <dbReference type="SAM" id="Phobius"/>
    </source>
</evidence>
<keyword evidence="1" id="KW-0472">Membrane</keyword>
<accession>A0A0L0M7F7</accession>
<dbReference type="Proteomes" id="UP000036959">
    <property type="component" value="Unassembled WGS sequence"/>
</dbReference>
<keyword evidence="3" id="KW-1185">Reference proteome</keyword>
<gene>
    <name evidence="2" type="ORF">BVER_05201</name>
</gene>
<comment type="caution">
    <text evidence="2">The sequence shown here is derived from an EMBL/GenBank/DDBJ whole genome shotgun (WGS) entry which is preliminary data.</text>
</comment>
<keyword evidence="1" id="KW-1133">Transmembrane helix</keyword>
<dbReference type="AlphaFoldDB" id="A0A0L0M7F7"/>
<organism evidence="2 3">
    <name type="scientific">Candidatus Burkholderia verschuerenii</name>
    <dbReference type="NCBI Taxonomy" id="242163"/>
    <lineage>
        <taxon>Bacteria</taxon>
        <taxon>Pseudomonadati</taxon>
        <taxon>Pseudomonadota</taxon>
        <taxon>Betaproteobacteria</taxon>
        <taxon>Burkholderiales</taxon>
        <taxon>Burkholderiaceae</taxon>
        <taxon>Burkholderia</taxon>
    </lineage>
</organism>
<proteinExistence type="predicted"/>